<evidence type="ECO:0000313" key="2">
    <source>
        <dbReference type="EMBL" id="SMX54207.1"/>
    </source>
</evidence>
<dbReference type="SUPFAM" id="SSF52518">
    <property type="entry name" value="Thiamin diphosphate-binding fold (THDP-binding)"/>
    <property type="match status" value="1"/>
</dbReference>
<evidence type="ECO:0000313" key="3">
    <source>
        <dbReference type="Proteomes" id="UP000195514"/>
    </source>
</evidence>
<name>A0A1Y6K5T8_9CHLR</name>
<dbReference type="RefSeq" id="WP_087862073.1">
    <property type="nucleotide sequence ID" value="NZ_LT859958.1"/>
</dbReference>
<reference evidence="3" key="1">
    <citation type="submission" date="2017-05" db="EMBL/GenBank/DDBJ databases">
        <authorList>
            <person name="Kirkegaard R."/>
            <person name="Mcilroy J S."/>
        </authorList>
    </citation>
    <scope>NUCLEOTIDE SEQUENCE [LARGE SCALE GENOMIC DNA]</scope>
</reference>
<protein>
    <submittedName>
        <fullName evidence="2">Putative transketolase N-terminal section</fullName>
        <ecNumber evidence="2">2.2.1.1</ecNumber>
    </submittedName>
</protein>
<dbReference type="AlphaFoldDB" id="A0A1Y6K5T8"/>
<accession>A0A1Y6K5T8</accession>
<keyword evidence="3" id="KW-1185">Reference proteome</keyword>
<dbReference type="PANTHER" id="PTHR47514:SF2">
    <property type="entry name" value="TRANSKETOLASE"/>
    <property type="match status" value="1"/>
</dbReference>
<dbReference type="EC" id="2.2.1.1" evidence="2"/>
<dbReference type="InterPro" id="IPR005474">
    <property type="entry name" value="Transketolase_N"/>
</dbReference>
<dbReference type="Gene3D" id="3.40.50.970">
    <property type="match status" value="1"/>
</dbReference>
<dbReference type="Proteomes" id="UP000195514">
    <property type="component" value="Chromosome I"/>
</dbReference>
<dbReference type="GO" id="GO:0004802">
    <property type="term" value="F:transketolase activity"/>
    <property type="evidence" value="ECO:0007669"/>
    <property type="project" value="UniProtKB-EC"/>
</dbReference>
<dbReference type="OrthoDB" id="8732661at2"/>
<evidence type="ECO:0000259" key="1">
    <source>
        <dbReference type="Pfam" id="PF00456"/>
    </source>
</evidence>
<dbReference type="KEGG" id="abat:CFX1CAM_1142"/>
<dbReference type="CDD" id="cd02012">
    <property type="entry name" value="TPP_TK"/>
    <property type="match status" value="1"/>
</dbReference>
<sequence>MSALTLEKTFELEEIARCLRVDSLKLIYNRGAGHPGGALSAAEIMAVLYFHVLQIDPSRPEWKERDRFILSKGHASAVYYAALTRRGFFPRSELDTWGELDCPHQGHPDRFKTPGVDMTSGLLGHGVAIGVGLGLSARLNKMSYRTYVLLGDGECQGGIVWEGAMAASKFRLANLTVIIDYNNVQLDGPVSAVMPLEPLADKWAACGWHVVEVNGHSVQAVAEALDLAHQIHDRPTAVLAYTTKGRGVSFMENQSYWHGNVPNTEQFKQALIELGEVEND</sequence>
<keyword evidence="2" id="KW-0808">Transferase</keyword>
<dbReference type="PANTHER" id="PTHR47514">
    <property type="entry name" value="TRANSKETOLASE N-TERMINAL SECTION-RELATED"/>
    <property type="match status" value="1"/>
</dbReference>
<dbReference type="InterPro" id="IPR029061">
    <property type="entry name" value="THDP-binding"/>
</dbReference>
<dbReference type="Pfam" id="PF00456">
    <property type="entry name" value="Transketolase_N"/>
    <property type="match status" value="1"/>
</dbReference>
<gene>
    <name evidence="2" type="ORF">CFX1CAM_1142</name>
</gene>
<dbReference type="EMBL" id="LT859958">
    <property type="protein sequence ID" value="SMX54207.1"/>
    <property type="molecule type" value="Genomic_DNA"/>
</dbReference>
<organism evidence="2 3">
    <name type="scientific">Candidatus Brevifilum fermentans</name>
    <dbReference type="NCBI Taxonomy" id="1986204"/>
    <lineage>
        <taxon>Bacteria</taxon>
        <taxon>Bacillati</taxon>
        <taxon>Chloroflexota</taxon>
        <taxon>Anaerolineae</taxon>
        <taxon>Anaerolineales</taxon>
        <taxon>Anaerolineaceae</taxon>
        <taxon>Candidatus Brevifilum</taxon>
    </lineage>
</organism>
<proteinExistence type="predicted"/>
<feature type="domain" description="Transketolase N-terminal" evidence="1">
    <location>
        <begin position="15"/>
        <end position="275"/>
    </location>
</feature>